<keyword evidence="3" id="KW-0694">RNA-binding</keyword>
<organism evidence="6 7">
    <name type="scientific">Caldalkalibacillus horti</name>
    <dbReference type="NCBI Taxonomy" id="77523"/>
    <lineage>
        <taxon>Bacteria</taxon>
        <taxon>Bacillati</taxon>
        <taxon>Bacillota</taxon>
        <taxon>Bacilli</taxon>
        <taxon>Bacillales</taxon>
        <taxon>Bacillaceae</taxon>
        <taxon>Caldalkalibacillus</taxon>
    </lineage>
</organism>
<evidence type="ECO:0000313" key="7">
    <source>
        <dbReference type="Proteomes" id="UP001235840"/>
    </source>
</evidence>
<protein>
    <recommendedName>
        <fullName evidence="4">Pseudouridine synthase</fullName>
        <ecNumber evidence="4">5.4.99.-</ecNumber>
    </recommendedName>
</protein>
<dbReference type="Proteomes" id="UP001235840">
    <property type="component" value="Unassembled WGS sequence"/>
</dbReference>
<dbReference type="SMART" id="SM00363">
    <property type="entry name" value="S4"/>
    <property type="match status" value="1"/>
</dbReference>
<dbReference type="InterPro" id="IPR006145">
    <property type="entry name" value="PsdUridine_synth_RsuA/RluA"/>
</dbReference>
<dbReference type="InterPro" id="IPR036986">
    <property type="entry name" value="S4_RNA-bd_sf"/>
</dbReference>
<comment type="caution">
    <text evidence="6">The sequence shown here is derived from an EMBL/GenBank/DDBJ whole genome shotgun (WGS) entry which is preliminary data.</text>
</comment>
<evidence type="ECO:0000256" key="2">
    <source>
        <dbReference type="ARBA" id="ARBA00023235"/>
    </source>
</evidence>
<dbReference type="Gene3D" id="3.30.70.1560">
    <property type="entry name" value="Alpha-L RNA-binding motif"/>
    <property type="match status" value="1"/>
</dbReference>
<keyword evidence="2 4" id="KW-0413">Isomerase</keyword>
<sequence length="244" mass="27927">MERLQKVLAHAGVASRRKAEEMILEGLVSVNGKIIRELGVTVDPKQDEIKVRNKKISFENSVYYIFYKPTGVITSVSDPQGRRVVMDYFRDIKERIYPIGRLDYDTSGLLLLSNDGDLTHQLMHPSFHVEKTYIATVQGVPTRHKLARLEKGIMLKDGMTAPARAELVTELKGGQQSQLRLTIHEGRNRQVRRMCKAIGHTCVALHRERYGCLTLEGLKQEEFRELTKTELEKLKSMSSHNFHK</sequence>
<dbReference type="InterPro" id="IPR050343">
    <property type="entry name" value="RsuA_PseudoU_synthase"/>
</dbReference>
<evidence type="ECO:0000256" key="1">
    <source>
        <dbReference type="ARBA" id="ARBA00008348"/>
    </source>
</evidence>
<keyword evidence="7" id="KW-1185">Reference proteome</keyword>
<dbReference type="PROSITE" id="PS01149">
    <property type="entry name" value="PSI_RSU"/>
    <property type="match status" value="1"/>
</dbReference>
<dbReference type="EMBL" id="JAUSTY010000002">
    <property type="protein sequence ID" value="MDQ0164563.1"/>
    <property type="molecule type" value="Genomic_DNA"/>
</dbReference>
<dbReference type="InterPro" id="IPR020094">
    <property type="entry name" value="TruA/RsuA/RluB/E/F_N"/>
</dbReference>
<dbReference type="CDD" id="cd00165">
    <property type="entry name" value="S4"/>
    <property type="match status" value="1"/>
</dbReference>
<dbReference type="InterPro" id="IPR002942">
    <property type="entry name" value="S4_RNA-bd"/>
</dbReference>
<dbReference type="Pfam" id="PF00849">
    <property type="entry name" value="PseudoU_synth_2"/>
    <property type="match status" value="1"/>
</dbReference>
<reference evidence="6 7" key="1">
    <citation type="submission" date="2023-07" db="EMBL/GenBank/DDBJ databases">
        <title>Genomic Encyclopedia of Type Strains, Phase IV (KMG-IV): sequencing the most valuable type-strain genomes for metagenomic binning, comparative biology and taxonomic classification.</title>
        <authorList>
            <person name="Goeker M."/>
        </authorList>
    </citation>
    <scope>NUCLEOTIDE SEQUENCE [LARGE SCALE GENOMIC DNA]</scope>
    <source>
        <strain evidence="6 7">DSM 12751</strain>
    </source>
</reference>
<evidence type="ECO:0000256" key="3">
    <source>
        <dbReference type="PROSITE-ProRule" id="PRU00182"/>
    </source>
</evidence>
<evidence type="ECO:0000259" key="5">
    <source>
        <dbReference type="SMART" id="SM00363"/>
    </source>
</evidence>
<dbReference type="InterPro" id="IPR018496">
    <property type="entry name" value="PsdUridine_synth_RsuA/RluB_CS"/>
</dbReference>
<dbReference type="PANTHER" id="PTHR47683:SF2">
    <property type="entry name" value="RNA-BINDING S4 DOMAIN-CONTAINING PROTEIN"/>
    <property type="match status" value="1"/>
</dbReference>
<dbReference type="InterPro" id="IPR020103">
    <property type="entry name" value="PsdUridine_synth_cat_dom_sf"/>
</dbReference>
<dbReference type="PROSITE" id="PS50889">
    <property type="entry name" value="S4"/>
    <property type="match status" value="1"/>
</dbReference>
<dbReference type="SUPFAM" id="SSF55174">
    <property type="entry name" value="Alpha-L RNA-binding motif"/>
    <property type="match status" value="1"/>
</dbReference>
<name>A0ABT9VU96_9BACI</name>
<dbReference type="EC" id="5.4.99.-" evidence="4"/>
<dbReference type="Gene3D" id="3.30.70.580">
    <property type="entry name" value="Pseudouridine synthase I, catalytic domain, N-terminal subdomain"/>
    <property type="match status" value="1"/>
</dbReference>
<gene>
    <name evidence="6" type="ORF">J2S11_000463</name>
</gene>
<dbReference type="RefSeq" id="WP_307390355.1">
    <property type="nucleotide sequence ID" value="NZ_BAAADK010000018.1"/>
</dbReference>
<accession>A0ABT9VU96</accession>
<comment type="similarity">
    <text evidence="1 4">Belongs to the pseudouridine synthase RsuA family.</text>
</comment>
<dbReference type="CDD" id="cd02870">
    <property type="entry name" value="PseudoU_synth_RsuA_like"/>
    <property type="match status" value="1"/>
</dbReference>
<dbReference type="InterPro" id="IPR042092">
    <property type="entry name" value="PsdUridine_s_RsuA/RluB/E/F_cat"/>
</dbReference>
<evidence type="ECO:0000313" key="6">
    <source>
        <dbReference type="EMBL" id="MDQ0164563.1"/>
    </source>
</evidence>
<feature type="domain" description="RNA-binding S4" evidence="5">
    <location>
        <begin position="2"/>
        <end position="65"/>
    </location>
</feature>
<evidence type="ECO:0000256" key="4">
    <source>
        <dbReference type="RuleBase" id="RU003887"/>
    </source>
</evidence>
<dbReference type="InterPro" id="IPR000748">
    <property type="entry name" value="PsdUridine_synth_RsuA/RluB/E/F"/>
</dbReference>
<dbReference type="GO" id="GO:0160139">
    <property type="term" value="F:23S rRNA pseudouridine(2605) synthase activity"/>
    <property type="evidence" value="ECO:0007669"/>
    <property type="project" value="UniProtKB-EC"/>
</dbReference>
<dbReference type="Gene3D" id="3.10.290.10">
    <property type="entry name" value="RNA-binding S4 domain"/>
    <property type="match status" value="1"/>
</dbReference>
<dbReference type="SUPFAM" id="SSF55120">
    <property type="entry name" value="Pseudouridine synthase"/>
    <property type="match status" value="1"/>
</dbReference>
<dbReference type="NCBIfam" id="TIGR00093">
    <property type="entry name" value="pseudouridine synthase"/>
    <property type="match status" value="1"/>
</dbReference>
<dbReference type="Pfam" id="PF01479">
    <property type="entry name" value="S4"/>
    <property type="match status" value="1"/>
</dbReference>
<dbReference type="PANTHER" id="PTHR47683">
    <property type="entry name" value="PSEUDOURIDINE SYNTHASE FAMILY PROTEIN-RELATED"/>
    <property type="match status" value="1"/>
</dbReference>
<proteinExistence type="inferred from homology"/>